<feature type="domain" description="Glycosyltransferase subfamily 4-like N-terminal" evidence="1">
    <location>
        <begin position="59"/>
        <end position="172"/>
    </location>
</feature>
<dbReference type="Pfam" id="PF13692">
    <property type="entry name" value="Glyco_trans_1_4"/>
    <property type="match status" value="1"/>
</dbReference>
<evidence type="ECO:0000313" key="2">
    <source>
        <dbReference type="EMBL" id="MSU91724.1"/>
    </source>
</evidence>
<accession>A0A6L5Z6P2</accession>
<dbReference type="Pfam" id="PF13579">
    <property type="entry name" value="Glyco_trans_4_4"/>
    <property type="match status" value="1"/>
</dbReference>
<dbReference type="Gene3D" id="3.40.50.2000">
    <property type="entry name" value="Glycogen Phosphorylase B"/>
    <property type="match status" value="2"/>
</dbReference>
<dbReference type="InterPro" id="IPR028098">
    <property type="entry name" value="Glyco_trans_4-like_N"/>
</dbReference>
<dbReference type="SUPFAM" id="SSF53756">
    <property type="entry name" value="UDP-Glycosyltransferase/glycogen phosphorylase"/>
    <property type="match status" value="1"/>
</dbReference>
<dbReference type="AlphaFoldDB" id="A0A6L5Z6P2"/>
<organism evidence="2 3">
    <name type="scientific">Halovulum marinum</name>
    <dbReference type="NCBI Taxonomy" id="2662447"/>
    <lineage>
        <taxon>Bacteria</taxon>
        <taxon>Pseudomonadati</taxon>
        <taxon>Pseudomonadota</taxon>
        <taxon>Alphaproteobacteria</taxon>
        <taxon>Rhodobacterales</taxon>
        <taxon>Paracoccaceae</taxon>
        <taxon>Halovulum</taxon>
    </lineage>
</organism>
<dbReference type="EMBL" id="WIND01000024">
    <property type="protein sequence ID" value="MSU91724.1"/>
    <property type="molecule type" value="Genomic_DNA"/>
</dbReference>
<comment type="caution">
    <text evidence="2">The sequence shown here is derived from an EMBL/GenBank/DDBJ whole genome shotgun (WGS) entry which is preliminary data.</text>
</comment>
<keyword evidence="2" id="KW-0808">Transferase</keyword>
<reference evidence="2 3" key="1">
    <citation type="submission" date="2019-10" db="EMBL/GenBank/DDBJ databases">
        <title>Cognatihalovulum marinum gen. nov. sp. nov., a new member of the family Rhodobacteraceae isolated from deep seawater of the Northwest Indian Ocean.</title>
        <authorList>
            <person name="Ruan C."/>
            <person name="Wang J."/>
            <person name="Zheng X."/>
            <person name="Song L."/>
            <person name="Zhu Y."/>
            <person name="Huang Y."/>
            <person name="Lu Z."/>
            <person name="Du W."/>
            <person name="Huang L."/>
            <person name="Dai X."/>
        </authorList>
    </citation>
    <scope>NUCLEOTIDE SEQUENCE [LARGE SCALE GENOMIC DNA]</scope>
    <source>
        <strain evidence="2 3">2CG4</strain>
    </source>
</reference>
<evidence type="ECO:0000313" key="3">
    <source>
        <dbReference type="Proteomes" id="UP000474957"/>
    </source>
</evidence>
<evidence type="ECO:0000259" key="1">
    <source>
        <dbReference type="Pfam" id="PF13579"/>
    </source>
</evidence>
<gene>
    <name evidence="2" type="ORF">GE300_19275</name>
</gene>
<dbReference type="GO" id="GO:0016757">
    <property type="term" value="F:glycosyltransferase activity"/>
    <property type="evidence" value="ECO:0007669"/>
    <property type="project" value="UniProtKB-ARBA"/>
</dbReference>
<dbReference type="PANTHER" id="PTHR12526">
    <property type="entry name" value="GLYCOSYLTRANSFERASE"/>
    <property type="match status" value="1"/>
</dbReference>
<dbReference type="PANTHER" id="PTHR12526:SF634">
    <property type="entry name" value="BLL3361 PROTEIN"/>
    <property type="match status" value="1"/>
</dbReference>
<proteinExistence type="predicted"/>
<dbReference type="Proteomes" id="UP000474957">
    <property type="component" value="Unassembled WGS sequence"/>
</dbReference>
<keyword evidence="3" id="KW-1185">Reference proteome</keyword>
<dbReference type="RefSeq" id="WP_154449153.1">
    <property type="nucleotide sequence ID" value="NZ_WIND01000024.1"/>
</dbReference>
<protein>
    <submittedName>
        <fullName evidence="2">Glycosyltransferase</fullName>
    </submittedName>
</protein>
<name>A0A6L5Z6P2_9RHOB</name>
<sequence>MESRTKPLRVVLWGTYDTGKPRVRLIRKALAAANIELVEIHADVWGDLEDKSQLTGLLPRMKRLLRWISAYPRLLRQYRRAPEHDAVIIGYLGHLDVQVIHRAARKRGVPIVWDAFLSLYDTVVLDRKLITPSHPAARLIRALEARACRCADKVVLDTEAQAALFRDFYQLPECRTGAVMIGAEPEMFRTTPYRRTDRKDRTKILFYGQFIPLHGIETIVRAAQLTKSRPIDWVIIGKGQEEPRIRKLIEADPPEALEWIPWVPYGELADRIRSADICLGVFGTTEKAGRVIPNKVFQILAAGAPLITRDGPAIRELLAPGMTGVRLVPPGDPEAIVRAIDELAASNERRAPEGARRRFELPNLGREWRTIVEELIRENEVASPTE</sequence>